<dbReference type="InterPro" id="IPR023214">
    <property type="entry name" value="HAD_sf"/>
</dbReference>
<dbReference type="NCBIfam" id="TIGR00003">
    <property type="entry name" value="copper ion binding protein"/>
    <property type="match status" value="2"/>
</dbReference>
<keyword evidence="11" id="KW-1278">Translocase</keyword>
<evidence type="ECO:0000259" key="18">
    <source>
        <dbReference type="PROSITE" id="PS50846"/>
    </source>
</evidence>
<dbReference type="Gene3D" id="2.70.150.10">
    <property type="entry name" value="Calcium-transporting ATPase, cytoplasmic transduction domain A"/>
    <property type="match status" value="1"/>
</dbReference>
<keyword evidence="15 16" id="KW-0472">Membrane</keyword>
<name>A0ABT6FDJ2_9BACT</name>
<dbReference type="Pfam" id="PF00702">
    <property type="entry name" value="Hydrolase"/>
    <property type="match status" value="1"/>
</dbReference>
<feature type="transmembrane region" description="Helical" evidence="16">
    <location>
        <begin position="792"/>
        <end position="811"/>
    </location>
</feature>
<gene>
    <name evidence="19" type="ORF">PZE19_17780</name>
</gene>
<feature type="domain" description="HMA" evidence="18">
    <location>
        <begin position="6"/>
        <end position="72"/>
    </location>
</feature>
<dbReference type="InterPro" id="IPR017969">
    <property type="entry name" value="Heavy-metal-associated_CS"/>
</dbReference>
<dbReference type="SUPFAM" id="SSF55008">
    <property type="entry name" value="HMA, heavy metal-associated domain"/>
    <property type="match status" value="2"/>
</dbReference>
<feature type="transmembrane region" description="Helical" evidence="16">
    <location>
        <begin position="207"/>
        <end position="229"/>
    </location>
</feature>
<dbReference type="SUPFAM" id="SSF81653">
    <property type="entry name" value="Calcium ATPase, transduction domain A"/>
    <property type="match status" value="1"/>
</dbReference>
<dbReference type="Proteomes" id="UP001216907">
    <property type="component" value="Unassembled WGS sequence"/>
</dbReference>
<proteinExistence type="inferred from homology"/>
<evidence type="ECO:0000256" key="14">
    <source>
        <dbReference type="ARBA" id="ARBA00023065"/>
    </source>
</evidence>
<evidence type="ECO:0000256" key="7">
    <source>
        <dbReference type="ARBA" id="ARBA00022741"/>
    </source>
</evidence>
<feature type="region of interest" description="Disordered" evidence="17">
    <location>
        <begin position="381"/>
        <end position="400"/>
    </location>
</feature>
<dbReference type="Gene3D" id="3.30.70.100">
    <property type="match status" value="2"/>
</dbReference>
<comment type="similarity">
    <text evidence="2 16">Belongs to the cation transport ATPase (P-type) (TC 3.A.3) family. Type IB subfamily.</text>
</comment>
<dbReference type="InterPro" id="IPR036163">
    <property type="entry name" value="HMA_dom_sf"/>
</dbReference>
<dbReference type="InterPro" id="IPR006121">
    <property type="entry name" value="HMA_dom"/>
</dbReference>
<keyword evidence="7 16" id="KW-0547">Nucleotide-binding</keyword>
<evidence type="ECO:0000256" key="11">
    <source>
        <dbReference type="ARBA" id="ARBA00022967"/>
    </source>
</evidence>
<feature type="domain" description="HMA" evidence="18">
    <location>
        <begin position="112"/>
        <end position="178"/>
    </location>
</feature>
<keyword evidence="9 16" id="KW-0067">ATP-binding</keyword>
<evidence type="ECO:0000256" key="1">
    <source>
        <dbReference type="ARBA" id="ARBA00004127"/>
    </source>
</evidence>
<reference evidence="19 20" key="1">
    <citation type="submission" date="2023-03" db="EMBL/GenBank/DDBJ databases">
        <title>Paludisphaera mucosa sp. nov. a novel planctomycete from northern fen.</title>
        <authorList>
            <person name="Ivanova A."/>
        </authorList>
    </citation>
    <scope>NUCLEOTIDE SEQUENCE [LARGE SCALE GENOMIC DNA]</scope>
    <source>
        <strain evidence="19 20">Pla2</strain>
    </source>
</reference>
<keyword evidence="20" id="KW-1185">Reference proteome</keyword>
<keyword evidence="12 16" id="KW-1133">Transmembrane helix</keyword>
<dbReference type="NCBIfam" id="TIGR01511">
    <property type="entry name" value="ATPase-IB1_Cu"/>
    <property type="match status" value="1"/>
</dbReference>
<dbReference type="Pfam" id="PF00122">
    <property type="entry name" value="E1-E2_ATPase"/>
    <property type="match status" value="1"/>
</dbReference>
<dbReference type="RefSeq" id="WP_277861972.1">
    <property type="nucleotide sequence ID" value="NZ_JARRAG010000002.1"/>
</dbReference>
<feature type="transmembrane region" description="Helical" evidence="16">
    <location>
        <begin position="235"/>
        <end position="256"/>
    </location>
</feature>
<dbReference type="SUPFAM" id="SSF81665">
    <property type="entry name" value="Calcium ATPase, transmembrane domain M"/>
    <property type="match status" value="1"/>
</dbReference>
<dbReference type="EMBL" id="JARRAG010000002">
    <property type="protein sequence ID" value="MDG3005641.1"/>
    <property type="molecule type" value="Genomic_DNA"/>
</dbReference>
<keyword evidence="5 16" id="KW-0479">Metal-binding</keyword>
<evidence type="ECO:0000256" key="12">
    <source>
        <dbReference type="ARBA" id="ARBA00022989"/>
    </source>
</evidence>
<evidence type="ECO:0000256" key="15">
    <source>
        <dbReference type="ARBA" id="ARBA00023136"/>
    </source>
</evidence>
<dbReference type="InterPro" id="IPR001757">
    <property type="entry name" value="P_typ_ATPase"/>
</dbReference>
<evidence type="ECO:0000313" key="20">
    <source>
        <dbReference type="Proteomes" id="UP001216907"/>
    </source>
</evidence>
<keyword evidence="4 16" id="KW-0812">Transmembrane</keyword>
<evidence type="ECO:0000256" key="5">
    <source>
        <dbReference type="ARBA" id="ARBA00022723"/>
    </source>
</evidence>
<keyword evidence="8" id="KW-0187">Copper transport</keyword>
<evidence type="ECO:0000256" key="6">
    <source>
        <dbReference type="ARBA" id="ARBA00022737"/>
    </source>
</evidence>
<dbReference type="InterPro" id="IPR018303">
    <property type="entry name" value="ATPase_P-typ_P_site"/>
</dbReference>
<accession>A0ABT6FDJ2</accession>
<feature type="region of interest" description="Disordered" evidence="17">
    <location>
        <begin position="68"/>
        <end position="110"/>
    </location>
</feature>
<dbReference type="PANTHER" id="PTHR43520">
    <property type="entry name" value="ATP7, ISOFORM B"/>
    <property type="match status" value="1"/>
</dbReference>
<dbReference type="PROSITE" id="PS01047">
    <property type="entry name" value="HMA_1"/>
    <property type="match status" value="2"/>
</dbReference>
<dbReference type="Pfam" id="PF00403">
    <property type="entry name" value="HMA"/>
    <property type="match status" value="2"/>
</dbReference>
<dbReference type="InterPro" id="IPR044492">
    <property type="entry name" value="P_typ_ATPase_HD_dom"/>
</dbReference>
<keyword evidence="16" id="KW-1003">Cell membrane</keyword>
<dbReference type="CDD" id="cd02094">
    <property type="entry name" value="P-type_ATPase_Cu-like"/>
    <property type="match status" value="1"/>
</dbReference>
<dbReference type="InterPro" id="IPR006122">
    <property type="entry name" value="HMA_Cu_ion-bd"/>
</dbReference>
<evidence type="ECO:0000256" key="4">
    <source>
        <dbReference type="ARBA" id="ARBA00022692"/>
    </source>
</evidence>
<organism evidence="19 20">
    <name type="scientific">Paludisphaera mucosa</name>
    <dbReference type="NCBI Taxonomy" id="3030827"/>
    <lineage>
        <taxon>Bacteria</taxon>
        <taxon>Pseudomonadati</taxon>
        <taxon>Planctomycetota</taxon>
        <taxon>Planctomycetia</taxon>
        <taxon>Isosphaerales</taxon>
        <taxon>Isosphaeraceae</taxon>
        <taxon>Paludisphaera</taxon>
    </lineage>
</organism>
<dbReference type="CDD" id="cd00371">
    <property type="entry name" value="HMA"/>
    <property type="match status" value="2"/>
</dbReference>
<dbReference type="InterPro" id="IPR023299">
    <property type="entry name" value="ATPase_P-typ_cyto_dom_N"/>
</dbReference>
<dbReference type="NCBIfam" id="TIGR01525">
    <property type="entry name" value="ATPase-IB_hvy"/>
    <property type="match status" value="1"/>
</dbReference>
<dbReference type="SFLD" id="SFLDS00003">
    <property type="entry name" value="Haloacid_Dehalogenase"/>
    <property type="match status" value="1"/>
</dbReference>
<dbReference type="InterPro" id="IPR023298">
    <property type="entry name" value="ATPase_P-typ_TM_dom_sf"/>
</dbReference>
<evidence type="ECO:0000256" key="13">
    <source>
        <dbReference type="ARBA" id="ARBA00023008"/>
    </source>
</evidence>
<feature type="transmembrane region" description="Helical" evidence="16">
    <location>
        <begin position="485"/>
        <end position="509"/>
    </location>
</feature>
<sequence>MPVAMEVWEIAVRGMTCGHCVGSVTRAIEAVPGVESVVVDLEAGRAEVSVDPAVARREAVERAIHEAGYATEDLGPPTSPSPIVAIVGRTPEPPTPITPPAPSPAVESSSREEWDLAIGGMHCASCVVRVETALKAVPGVEDVRVNLATERAAVVVDPDRVDVGDLAGAAAGAGYSARREEWAFGAQAAARLREERAASVAYWRNRLIVGVAATIPLVALGIGSMLVPAWGHAAWLGWSMAGLAAFLQAALGWPYIRGAWQRLRQGSANMDTLIALGTSTAFAYSLVHLLAGRLHQAHFFMDAGIILTLITLGKFLEVRARGNAGAAVERLLDLAPRTARRIVEGGRVVEAPLSDVRRGDRLRVLPGETIPVDGDVVEGESEVDESMLTGESTPAPKRPGDRVTGATLNGDGSLVIEAKRLGKESALEQIVRLVLAAQGSKAGVQRLADRVSSVFVPIVLAIAGATLLGWGLLGGDWGRAVLNAAAVLIIACPCALGLATPMAVAVATGRGARAGLFIREASALERMDRLGTIVFDKTGTLTEGRPSLVATHALPGWDEAGLVALIAAAEASSEHPLARAFAGKANGRPVADFRAIRGRGVSAAVDGRKVLVGSRALLMEQGVDVAALDPIADAWEAEAKTVLCAAVDGRAAGAAALADRLKPHAREVVATLRSQGADVVLLTGDNPATARAVASELGLPADRVIAGVLPDAKAATIESIRNDPKQKGVAMVGDGLNDAPALAAADVGIALGTGADLAKAAADVVVASGDLRAVPQALKLGRETLKAIRQNLFWAFAYNTLGIPVAALGLFGRYGPMIAALAMSLSSVTVVARSGWLARLDLDDPAQD</sequence>
<evidence type="ECO:0000313" key="19">
    <source>
        <dbReference type="EMBL" id="MDG3005641.1"/>
    </source>
</evidence>
<comment type="subcellular location">
    <subcellularLocation>
        <location evidence="16">Cell membrane</location>
    </subcellularLocation>
    <subcellularLocation>
        <location evidence="1">Endomembrane system</location>
        <topology evidence="1">Multi-pass membrane protein</topology>
    </subcellularLocation>
</comment>
<keyword evidence="13" id="KW-0186">Copper</keyword>
<dbReference type="PRINTS" id="PR00942">
    <property type="entry name" value="CUATPASEI"/>
</dbReference>
<evidence type="ECO:0000256" key="9">
    <source>
        <dbReference type="ARBA" id="ARBA00022840"/>
    </source>
</evidence>
<dbReference type="InterPro" id="IPR036412">
    <property type="entry name" value="HAD-like_sf"/>
</dbReference>
<feature type="transmembrane region" description="Helical" evidence="16">
    <location>
        <begin position="268"/>
        <end position="291"/>
    </location>
</feature>
<dbReference type="PROSITE" id="PS50846">
    <property type="entry name" value="HMA_2"/>
    <property type="match status" value="2"/>
</dbReference>
<dbReference type="PANTHER" id="PTHR43520:SF8">
    <property type="entry name" value="P-TYPE CU(+) TRANSPORTER"/>
    <property type="match status" value="1"/>
</dbReference>
<dbReference type="InterPro" id="IPR059000">
    <property type="entry name" value="ATPase_P-type_domA"/>
</dbReference>
<evidence type="ECO:0000256" key="17">
    <source>
        <dbReference type="SAM" id="MobiDB-lite"/>
    </source>
</evidence>
<feature type="compositionally biased region" description="Pro residues" evidence="17">
    <location>
        <begin position="91"/>
        <end position="103"/>
    </location>
</feature>
<evidence type="ECO:0000256" key="16">
    <source>
        <dbReference type="RuleBase" id="RU362081"/>
    </source>
</evidence>
<evidence type="ECO:0000256" key="3">
    <source>
        <dbReference type="ARBA" id="ARBA00022448"/>
    </source>
</evidence>
<protein>
    <submittedName>
        <fullName evidence="19">Heavy metal translocating P-type ATPase</fullName>
    </submittedName>
</protein>
<dbReference type="PROSITE" id="PS00154">
    <property type="entry name" value="ATPASE_E1_E2"/>
    <property type="match status" value="1"/>
</dbReference>
<keyword evidence="10" id="KW-0460">Magnesium</keyword>
<evidence type="ECO:0000256" key="8">
    <source>
        <dbReference type="ARBA" id="ARBA00022796"/>
    </source>
</evidence>
<keyword evidence="3" id="KW-0813">Transport</keyword>
<keyword evidence="14" id="KW-0406">Ion transport</keyword>
<feature type="transmembrane region" description="Helical" evidence="16">
    <location>
        <begin position="454"/>
        <end position="473"/>
    </location>
</feature>
<feature type="transmembrane region" description="Helical" evidence="16">
    <location>
        <begin position="297"/>
        <end position="316"/>
    </location>
</feature>
<dbReference type="Gene3D" id="3.40.50.1000">
    <property type="entry name" value="HAD superfamily/HAD-like"/>
    <property type="match status" value="1"/>
</dbReference>
<evidence type="ECO:0000256" key="10">
    <source>
        <dbReference type="ARBA" id="ARBA00022842"/>
    </source>
</evidence>
<dbReference type="SFLD" id="SFLDG00002">
    <property type="entry name" value="C1.7:_P-type_atpase_like"/>
    <property type="match status" value="1"/>
</dbReference>
<dbReference type="NCBIfam" id="TIGR01494">
    <property type="entry name" value="ATPase_P-type"/>
    <property type="match status" value="1"/>
</dbReference>
<feature type="transmembrane region" description="Helical" evidence="16">
    <location>
        <begin position="817"/>
        <end position="838"/>
    </location>
</feature>
<dbReference type="SFLD" id="SFLDF00027">
    <property type="entry name" value="p-type_atpase"/>
    <property type="match status" value="1"/>
</dbReference>
<dbReference type="InterPro" id="IPR027256">
    <property type="entry name" value="P-typ_ATPase_IB"/>
</dbReference>
<evidence type="ECO:0000256" key="2">
    <source>
        <dbReference type="ARBA" id="ARBA00006024"/>
    </source>
</evidence>
<dbReference type="PRINTS" id="PR00119">
    <property type="entry name" value="CATATPASE"/>
</dbReference>
<comment type="caution">
    <text evidence="19">The sequence shown here is derived from an EMBL/GenBank/DDBJ whole genome shotgun (WGS) entry which is preliminary data.</text>
</comment>
<dbReference type="InterPro" id="IPR008250">
    <property type="entry name" value="ATPase_P-typ_transduc_dom_A_sf"/>
</dbReference>
<dbReference type="SUPFAM" id="SSF56784">
    <property type="entry name" value="HAD-like"/>
    <property type="match status" value="1"/>
</dbReference>
<keyword evidence="6" id="KW-0677">Repeat</keyword>
<dbReference type="Gene3D" id="3.40.1110.10">
    <property type="entry name" value="Calcium-transporting ATPase, cytoplasmic domain N"/>
    <property type="match status" value="1"/>
</dbReference>